<name>A0A161K300_9CHLR</name>
<protein>
    <submittedName>
        <fullName evidence="3">Uncharacterized protein</fullName>
    </submittedName>
</protein>
<dbReference type="AlphaFoldDB" id="A0A161K300"/>
<dbReference type="Pfam" id="PF19961">
    <property type="entry name" value="EAD8"/>
    <property type="match status" value="1"/>
</dbReference>
<reference evidence="3" key="1">
    <citation type="submission" date="2016-01" db="EMBL/GenBank/DDBJ databases">
        <authorList>
            <person name="Mcilroy J.S."/>
            <person name="Karst M S."/>
            <person name="Albertsen M."/>
        </authorList>
    </citation>
    <scope>NUCLEOTIDE SEQUENCE</scope>
    <source>
        <strain evidence="3">Cfx-K</strain>
    </source>
</reference>
<dbReference type="RefSeq" id="WP_157912952.1">
    <property type="nucleotide sequence ID" value="NZ_LN890655.1"/>
</dbReference>
<proteinExistence type="predicted"/>
<keyword evidence="4" id="KW-1185">Reference proteome</keyword>
<organism evidence="3 4">
    <name type="scientific">Candidatus Promineifilum breve</name>
    <dbReference type="NCBI Taxonomy" id="1806508"/>
    <lineage>
        <taxon>Bacteria</taxon>
        <taxon>Bacillati</taxon>
        <taxon>Chloroflexota</taxon>
        <taxon>Ardenticatenia</taxon>
        <taxon>Candidatus Promineifilales</taxon>
        <taxon>Candidatus Promineifilaceae</taxon>
        <taxon>Candidatus Promineifilum</taxon>
    </lineage>
</organism>
<dbReference type="InterPro" id="IPR045437">
    <property type="entry name" value="EAD8"/>
</dbReference>
<evidence type="ECO:0000259" key="2">
    <source>
        <dbReference type="Pfam" id="PF19961"/>
    </source>
</evidence>
<evidence type="ECO:0000313" key="4">
    <source>
        <dbReference type="Proteomes" id="UP000215027"/>
    </source>
</evidence>
<feature type="domain" description="Effector-associated" evidence="1">
    <location>
        <begin position="12"/>
        <end position="73"/>
    </location>
</feature>
<dbReference type="KEGG" id="pbf:CFX0092_A1369"/>
<feature type="domain" description="Effector-associated" evidence="2">
    <location>
        <begin position="107"/>
        <end position="200"/>
    </location>
</feature>
<dbReference type="Proteomes" id="UP000215027">
    <property type="component" value="Chromosome I"/>
</dbReference>
<accession>A0A161K300</accession>
<dbReference type="Pfam" id="PF19960">
    <property type="entry name" value="EAD7"/>
    <property type="match status" value="1"/>
</dbReference>
<sequence>MSTVSLEVVKALVKLFVERFDNNELEDLAFSLGVNFDDISGNTRSAKARELALYLNRRSLMDELRQKGPVERPDLDWEAVFGGVTPPLTAGITGPEPPARGPKVDFRDIQKLGPILAAHTLFQTPDGRQSLLYNAGLSRVIHLDLNGNAYAVASSLLAKVNEYGEIEPGDTAIGRLLAYIAADPALPPADKSVITAIAAKNAIKIE</sequence>
<evidence type="ECO:0000259" key="1">
    <source>
        <dbReference type="Pfam" id="PF19960"/>
    </source>
</evidence>
<gene>
    <name evidence="3" type="ORF">CFX0092_A1369</name>
</gene>
<evidence type="ECO:0000313" key="3">
    <source>
        <dbReference type="EMBL" id="CUS03247.2"/>
    </source>
</evidence>
<dbReference type="EMBL" id="LN890655">
    <property type="protein sequence ID" value="CUS03247.2"/>
    <property type="molecule type" value="Genomic_DNA"/>
</dbReference>
<dbReference type="InterPro" id="IPR045435">
    <property type="entry name" value="EAD7"/>
</dbReference>